<gene>
    <name evidence="2" type="ORF">H5410_000018</name>
</gene>
<comment type="similarity">
    <text evidence="1">Belongs to the methyltransferase superfamily. Type-7 methyltransferase family.</text>
</comment>
<proteinExistence type="inferred from homology"/>
<sequence length="296" mass="33830">MKRGDGVYSYTKNSSAQRKFADNAKVMMREAIIENLDVQTKTFLIVDMGCSIGPNTFFAMQNIIEAIKDKYHSKLSLDSTSPEIEFHVFFNDHVTNDFNILFKSLFSDQKPYFASAIPSSFYGRLFPLSSLHIAYSYCAVNWLSQAPKELIDMRNKRRIHYDGASIEVWNAYVTQFHKDMGVFLSARAKEIVPGGLIVLILSASPNMTKVVEKNGYFSIKRMELTNPQFNIDAKSCISHLRASLEGTFNKHFGSKIANEMFERTLGKIEEISAWLEDEYYKTSRQLLIVLKCKINS</sequence>
<dbReference type="GO" id="GO:0008168">
    <property type="term" value="F:methyltransferase activity"/>
    <property type="evidence" value="ECO:0007669"/>
    <property type="project" value="InterPro"/>
</dbReference>
<evidence type="ECO:0000256" key="1">
    <source>
        <dbReference type="ARBA" id="ARBA00007967"/>
    </source>
</evidence>
<dbReference type="Gene3D" id="3.40.50.150">
    <property type="entry name" value="Vaccinia Virus protein VP39"/>
    <property type="match status" value="1"/>
</dbReference>
<dbReference type="InterPro" id="IPR005299">
    <property type="entry name" value="MeTrfase_7"/>
</dbReference>
<dbReference type="EMBL" id="JACXVP010000001">
    <property type="protein sequence ID" value="KAG5628301.1"/>
    <property type="molecule type" value="Genomic_DNA"/>
</dbReference>
<dbReference type="InterPro" id="IPR029063">
    <property type="entry name" value="SAM-dependent_MTases_sf"/>
</dbReference>
<protein>
    <recommendedName>
        <fullName evidence="4">S-adenosylmethionine-dependent methyltransferase At5g38100</fullName>
    </recommendedName>
</protein>
<dbReference type="AlphaFoldDB" id="A0A9J6AUQ7"/>
<accession>A0A9J6AUQ7</accession>
<evidence type="ECO:0000313" key="2">
    <source>
        <dbReference type="EMBL" id="KAG5628301.1"/>
    </source>
</evidence>
<comment type="caution">
    <text evidence="2">The sequence shown here is derived from an EMBL/GenBank/DDBJ whole genome shotgun (WGS) entry which is preliminary data.</text>
</comment>
<evidence type="ECO:0000313" key="3">
    <source>
        <dbReference type="Proteomes" id="UP000824120"/>
    </source>
</evidence>
<evidence type="ECO:0008006" key="4">
    <source>
        <dbReference type="Google" id="ProtNLM"/>
    </source>
</evidence>
<dbReference type="OrthoDB" id="1523883at2759"/>
<dbReference type="SUPFAM" id="SSF53335">
    <property type="entry name" value="S-adenosyl-L-methionine-dependent methyltransferases"/>
    <property type="match status" value="1"/>
</dbReference>
<dbReference type="Pfam" id="PF03492">
    <property type="entry name" value="Methyltransf_7"/>
    <property type="match status" value="2"/>
</dbReference>
<reference evidence="2 3" key="1">
    <citation type="submission" date="2020-09" db="EMBL/GenBank/DDBJ databases">
        <title>De no assembly of potato wild relative species, Solanum commersonii.</title>
        <authorList>
            <person name="Cho K."/>
        </authorList>
    </citation>
    <scope>NUCLEOTIDE SEQUENCE [LARGE SCALE GENOMIC DNA]</scope>
    <source>
        <strain evidence="2">LZ3.2</strain>
        <tissue evidence="2">Leaf</tissue>
    </source>
</reference>
<keyword evidence="3" id="KW-1185">Reference proteome</keyword>
<dbReference type="PANTHER" id="PTHR31009">
    <property type="entry name" value="S-ADENOSYL-L-METHIONINE:CARBOXYL METHYLTRANSFERASE FAMILY PROTEIN"/>
    <property type="match status" value="1"/>
</dbReference>
<organism evidence="2 3">
    <name type="scientific">Solanum commersonii</name>
    <name type="common">Commerson's wild potato</name>
    <name type="synonym">Commerson's nightshade</name>
    <dbReference type="NCBI Taxonomy" id="4109"/>
    <lineage>
        <taxon>Eukaryota</taxon>
        <taxon>Viridiplantae</taxon>
        <taxon>Streptophyta</taxon>
        <taxon>Embryophyta</taxon>
        <taxon>Tracheophyta</taxon>
        <taxon>Spermatophyta</taxon>
        <taxon>Magnoliopsida</taxon>
        <taxon>eudicotyledons</taxon>
        <taxon>Gunneridae</taxon>
        <taxon>Pentapetalae</taxon>
        <taxon>asterids</taxon>
        <taxon>lamiids</taxon>
        <taxon>Solanales</taxon>
        <taxon>Solanaceae</taxon>
        <taxon>Solanoideae</taxon>
        <taxon>Solaneae</taxon>
        <taxon>Solanum</taxon>
    </lineage>
</organism>
<dbReference type="Proteomes" id="UP000824120">
    <property type="component" value="Chromosome 1"/>
</dbReference>
<name>A0A9J6AUQ7_SOLCO</name>